<gene>
    <name evidence="2" type="ORF">Enr13x_20700</name>
</gene>
<keyword evidence="1" id="KW-1133">Transmembrane helix</keyword>
<dbReference type="RefSeq" id="WP_145385893.1">
    <property type="nucleotide sequence ID" value="NZ_CP037423.1"/>
</dbReference>
<evidence type="ECO:0000256" key="1">
    <source>
        <dbReference type="SAM" id="Phobius"/>
    </source>
</evidence>
<dbReference type="AlphaFoldDB" id="A0A518HMZ4"/>
<proteinExistence type="predicted"/>
<sequence>MTNLVVAAKILQEKSTTRNLEMLVAETMIELAETRFWPFFVLFGILAILFLLTGHVQGWGWTFRGYFHRGRDDDGNRAPSDSEATD</sequence>
<evidence type="ECO:0000313" key="2">
    <source>
        <dbReference type="EMBL" id="QDV42225.1"/>
    </source>
</evidence>
<organism evidence="2 3">
    <name type="scientific">Stieleria neptunia</name>
    <dbReference type="NCBI Taxonomy" id="2527979"/>
    <lineage>
        <taxon>Bacteria</taxon>
        <taxon>Pseudomonadati</taxon>
        <taxon>Planctomycetota</taxon>
        <taxon>Planctomycetia</taxon>
        <taxon>Pirellulales</taxon>
        <taxon>Pirellulaceae</taxon>
        <taxon>Stieleria</taxon>
    </lineage>
</organism>
<feature type="transmembrane region" description="Helical" evidence="1">
    <location>
        <begin position="36"/>
        <end position="61"/>
    </location>
</feature>
<keyword evidence="1" id="KW-0472">Membrane</keyword>
<accession>A0A518HMZ4</accession>
<keyword evidence="1" id="KW-0812">Transmembrane</keyword>
<name>A0A518HMZ4_9BACT</name>
<evidence type="ECO:0000313" key="3">
    <source>
        <dbReference type="Proteomes" id="UP000319004"/>
    </source>
</evidence>
<protein>
    <submittedName>
        <fullName evidence="2">Uncharacterized protein</fullName>
    </submittedName>
</protein>
<dbReference type="KEGG" id="snep:Enr13x_20700"/>
<dbReference type="Proteomes" id="UP000319004">
    <property type="component" value="Chromosome"/>
</dbReference>
<dbReference type="EMBL" id="CP037423">
    <property type="protein sequence ID" value="QDV42225.1"/>
    <property type="molecule type" value="Genomic_DNA"/>
</dbReference>
<reference evidence="2 3" key="1">
    <citation type="submission" date="2019-03" db="EMBL/GenBank/DDBJ databases">
        <title>Deep-cultivation of Planctomycetes and their phenomic and genomic characterization uncovers novel biology.</title>
        <authorList>
            <person name="Wiegand S."/>
            <person name="Jogler M."/>
            <person name="Boedeker C."/>
            <person name="Pinto D."/>
            <person name="Vollmers J."/>
            <person name="Rivas-Marin E."/>
            <person name="Kohn T."/>
            <person name="Peeters S.H."/>
            <person name="Heuer A."/>
            <person name="Rast P."/>
            <person name="Oberbeckmann S."/>
            <person name="Bunk B."/>
            <person name="Jeske O."/>
            <person name="Meyerdierks A."/>
            <person name="Storesund J.E."/>
            <person name="Kallscheuer N."/>
            <person name="Luecker S."/>
            <person name="Lage O.M."/>
            <person name="Pohl T."/>
            <person name="Merkel B.J."/>
            <person name="Hornburger P."/>
            <person name="Mueller R.-W."/>
            <person name="Bruemmer F."/>
            <person name="Labrenz M."/>
            <person name="Spormann A.M."/>
            <person name="Op den Camp H."/>
            <person name="Overmann J."/>
            <person name="Amann R."/>
            <person name="Jetten M.S.M."/>
            <person name="Mascher T."/>
            <person name="Medema M.H."/>
            <person name="Devos D.P."/>
            <person name="Kaster A.-K."/>
            <person name="Ovreas L."/>
            <person name="Rohde M."/>
            <person name="Galperin M.Y."/>
            <person name="Jogler C."/>
        </authorList>
    </citation>
    <scope>NUCLEOTIDE SEQUENCE [LARGE SCALE GENOMIC DNA]</scope>
    <source>
        <strain evidence="2 3">Enr13</strain>
    </source>
</reference>
<keyword evidence="3" id="KW-1185">Reference proteome</keyword>